<keyword evidence="3" id="KW-1185">Reference proteome</keyword>
<feature type="region of interest" description="Disordered" evidence="1">
    <location>
        <begin position="20"/>
        <end position="108"/>
    </location>
</feature>
<organism evidence="2 3">
    <name type="scientific">Trifolium medium</name>
    <dbReference type="NCBI Taxonomy" id="97028"/>
    <lineage>
        <taxon>Eukaryota</taxon>
        <taxon>Viridiplantae</taxon>
        <taxon>Streptophyta</taxon>
        <taxon>Embryophyta</taxon>
        <taxon>Tracheophyta</taxon>
        <taxon>Spermatophyta</taxon>
        <taxon>Magnoliopsida</taxon>
        <taxon>eudicotyledons</taxon>
        <taxon>Gunneridae</taxon>
        <taxon>Pentapetalae</taxon>
        <taxon>rosids</taxon>
        <taxon>fabids</taxon>
        <taxon>Fabales</taxon>
        <taxon>Fabaceae</taxon>
        <taxon>Papilionoideae</taxon>
        <taxon>50 kb inversion clade</taxon>
        <taxon>NPAAA clade</taxon>
        <taxon>Hologalegina</taxon>
        <taxon>IRL clade</taxon>
        <taxon>Trifolieae</taxon>
        <taxon>Trifolium</taxon>
    </lineage>
</organism>
<feature type="compositionally biased region" description="Polar residues" evidence="1">
    <location>
        <begin position="88"/>
        <end position="108"/>
    </location>
</feature>
<dbReference type="Proteomes" id="UP000265520">
    <property type="component" value="Unassembled WGS sequence"/>
</dbReference>
<evidence type="ECO:0000313" key="2">
    <source>
        <dbReference type="EMBL" id="MCI40380.1"/>
    </source>
</evidence>
<name>A0A392RX72_9FABA</name>
<sequence>MKTISEEQLQAFILKAREKKSLSQATTVPDPLSQLVVDDPTSKGSKRKNPEETTRISIPVPRKGEDATAGGDTTDALIGPVKKKRATRSTTGRSLLQGGSTQNLTAGSDTVAQEFTEVV</sequence>
<accession>A0A392RX72</accession>
<comment type="caution">
    <text evidence="2">The sequence shown here is derived from an EMBL/GenBank/DDBJ whole genome shotgun (WGS) entry which is preliminary data.</text>
</comment>
<feature type="non-terminal residue" evidence="2">
    <location>
        <position position="119"/>
    </location>
</feature>
<evidence type="ECO:0000313" key="3">
    <source>
        <dbReference type="Proteomes" id="UP000265520"/>
    </source>
</evidence>
<protein>
    <submittedName>
        <fullName evidence="2">Uncharacterized protein</fullName>
    </submittedName>
</protein>
<dbReference type="EMBL" id="LXQA010279076">
    <property type="protein sequence ID" value="MCI40380.1"/>
    <property type="molecule type" value="Genomic_DNA"/>
</dbReference>
<evidence type="ECO:0000256" key="1">
    <source>
        <dbReference type="SAM" id="MobiDB-lite"/>
    </source>
</evidence>
<dbReference type="AlphaFoldDB" id="A0A392RX72"/>
<proteinExistence type="predicted"/>
<reference evidence="2 3" key="1">
    <citation type="journal article" date="2018" name="Front. Plant Sci.">
        <title>Red Clover (Trifolium pratense) and Zigzag Clover (T. medium) - A Picture of Genomic Similarities and Differences.</title>
        <authorList>
            <person name="Dluhosova J."/>
            <person name="Istvanek J."/>
            <person name="Nedelnik J."/>
            <person name="Repkova J."/>
        </authorList>
    </citation>
    <scope>NUCLEOTIDE SEQUENCE [LARGE SCALE GENOMIC DNA]</scope>
    <source>
        <strain evidence="3">cv. 10/8</strain>
        <tissue evidence="2">Leaf</tissue>
    </source>
</reference>